<name>A4N4E5_HAEIF</name>
<dbReference type="EMBL" id="AAZE01000007">
    <property type="protein sequence ID" value="EDJ90948.1"/>
    <property type="molecule type" value="Genomic_DNA"/>
</dbReference>
<sequence length="46" mass="4839">MEKITLAPISAVEGTINLPGSKSLSNRALLLAALAKGTNKSNQFIR</sequence>
<accession>A4N4E5</accession>
<dbReference type="Pfam" id="PF00275">
    <property type="entry name" value="EPSP_synthase"/>
    <property type="match status" value="1"/>
</dbReference>
<evidence type="ECO:0000313" key="4">
    <source>
        <dbReference type="Proteomes" id="UP000003798"/>
    </source>
</evidence>
<dbReference type="GO" id="GO:0016765">
    <property type="term" value="F:transferase activity, transferring alkyl or aryl (other than methyl) groups"/>
    <property type="evidence" value="ECO:0007669"/>
    <property type="project" value="InterPro"/>
</dbReference>
<evidence type="ECO:0000256" key="1">
    <source>
        <dbReference type="ARBA" id="ARBA00022679"/>
    </source>
</evidence>
<protein>
    <submittedName>
        <fullName evidence="3">Outer-membrane lipoprotein carrier protein</fullName>
    </submittedName>
</protein>
<dbReference type="InterPro" id="IPR036968">
    <property type="entry name" value="Enolpyruvate_Tfrase_sf"/>
</dbReference>
<gene>
    <name evidence="3" type="primary">lolA</name>
    <name evidence="3" type="ORF">CGSHi22421_03828</name>
</gene>
<reference evidence="3 4" key="1">
    <citation type="journal article" date="2007" name="Genome Biol.">
        <title>Characterization and modeling of the Haemophilus influenzae core and supragenomes based on the complete genomic sequences of Rd and 12 clinical nontypeable strains.</title>
        <authorList>
            <person name="Hogg J.S."/>
            <person name="Hu F.Z."/>
            <person name="Janto B."/>
            <person name="Boissy R."/>
            <person name="Hayes J."/>
            <person name="Keefe R."/>
            <person name="Post J.C."/>
            <person name="Ehrlich G.D."/>
        </authorList>
    </citation>
    <scope>NUCLEOTIDE SEQUENCE [LARGE SCALE GENOMIC DNA]</scope>
    <source>
        <strain evidence="3 4">R3021</strain>
    </source>
</reference>
<keyword evidence="3" id="KW-0449">Lipoprotein</keyword>
<dbReference type="SUPFAM" id="SSF55205">
    <property type="entry name" value="EPT/RTPC-like"/>
    <property type="match status" value="1"/>
</dbReference>
<dbReference type="Proteomes" id="UP000003798">
    <property type="component" value="Unassembled WGS sequence"/>
</dbReference>
<dbReference type="InterPro" id="IPR001986">
    <property type="entry name" value="Enolpyruvate_Tfrase_dom"/>
</dbReference>
<dbReference type="Gene3D" id="3.65.10.10">
    <property type="entry name" value="Enolpyruvate transferase domain"/>
    <property type="match status" value="1"/>
</dbReference>
<proteinExistence type="predicted"/>
<feature type="domain" description="Enolpyruvate transferase" evidence="2">
    <location>
        <begin position="8"/>
        <end position="40"/>
    </location>
</feature>
<dbReference type="InterPro" id="IPR013792">
    <property type="entry name" value="RNA3'P_cycl/enolpyr_Trfase_a/b"/>
</dbReference>
<evidence type="ECO:0000313" key="3">
    <source>
        <dbReference type="EMBL" id="EDJ90948.1"/>
    </source>
</evidence>
<evidence type="ECO:0000259" key="2">
    <source>
        <dbReference type="Pfam" id="PF00275"/>
    </source>
</evidence>
<dbReference type="AlphaFoldDB" id="A4N4E5"/>
<organism evidence="3 4">
    <name type="scientific">Haemophilus influenzae R3021</name>
    <dbReference type="NCBI Taxonomy" id="375432"/>
    <lineage>
        <taxon>Bacteria</taxon>
        <taxon>Pseudomonadati</taxon>
        <taxon>Pseudomonadota</taxon>
        <taxon>Gammaproteobacteria</taxon>
        <taxon>Pasteurellales</taxon>
        <taxon>Pasteurellaceae</taxon>
        <taxon>Haemophilus</taxon>
    </lineage>
</organism>
<keyword evidence="1" id="KW-0808">Transferase</keyword>